<sequence>MMHVVRRPSCKRCKRYRQIIKRRRRKARQESIINEEHMLLVVDDAFDAPTIKYLIRCVEEGLLELQTKSLALSSELKMGRSTSLATSQMVEAHLHETSIDSKRLKKVRLAIRVHTPLRSIIGNISTSQFYASMRAIVQNPPLQSIHTVACSSTHAIATCSPSSQEDFLPAVDLDYVKMAGIATVQVLVSGRSSDDIIQWTRHMLGAARSFPPYMFREVDQTYRRRTGFLHSPMILATYSAYLSQQPYAYPPEQDWEGLITSVYAVHLSLSLYSRGHKGDEGTYFPRNWGDCRNRQRFRIASVIKLLTTVGFQKIVDSARVINILPCIPRMPANLHFAARTAPCMPSELYNVAWATARANFHSGVTGVDAVGASTSEDNEYTDEDGPYISDDAYDRFGHQKPQNAYSEDLPDGWKHLAIGRHDSQDLPDGWRDLAA</sequence>
<gene>
    <name evidence="1" type="ORF">PC9H_011252</name>
</gene>
<dbReference type="EMBL" id="JACETU010000009">
    <property type="protein sequence ID" value="KAF7420734.1"/>
    <property type="molecule type" value="Genomic_DNA"/>
</dbReference>
<reference evidence="1" key="1">
    <citation type="submission" date="2019-07" db="EMBL/GenBank/DDBJ databases">
        <authorList>
            <person name="Palmer J.M."/>
        </authorList>
    </citation>
    <scope>NUCLEOTIDE SEQUENCE</scope>
    <source>
        <strain evidence="1">PC9</strain>
    </source>
</reference>
<proteinExistence type="predicted"/>
<evidence type="ECO:0000313" key="1">
    <source>
        <dbReference type="EMBL" id="KAF7420734.1"/>
    </source>
</evidence>
<comment type="caution">
    <text evidence="1">The sequence shown here is derived from an EMBL/GenBank/DDBJ whole genome shotgun (WGS) entry which is preliminary data.</text>
</comment>
<organism evidence="1 2">
    <name type="scientific">Pleurotus ostreatus</name>
    <name type="common">Oyster mushroom</name>
    <name type="synonym">White-rot fungus</name>
    <dbReference type="NCBI Taxonomy" id="5322"/>
    <lineage>
        <taxon>Eukaryota</taxon>
        <taxon>Fungi</taxon>
        <taxon>Dikarya</taxon>
        <taxon>Basidiomycota</taxon>
        <taxon>Agaricomycotina</taxon>
        <taxon>Agaricomycetes</taxon>
        <taxon>Agaricomycetidae</taxon>
        <taxon>Agaricales</taxon>
        <taxon>Pleurotineae</taxon>
        <taxon>Pleurotaceae</taxon>
        <taxon>Pleurotus</taxon>
    </lineage>
</organism>
<dbReference type="RefSeq" id="XP_036626592.1">
    <property type="nucleotide sequence ID" value="XM_036780737.1"/>
</dbReference>
<keyword evidence="2" id="KW-1185">Reference proteome</keyword>
<evidence type="ECO:0000313" key="2">
    <source>
        <dbReference type="Proteomes" id="UP000623687"/>
    </source>
</evidence>
<dbReference type="Proteomes" id="UP000623687">
    <property type="component" value="Unassembled WGS sequence"/>
</dbReference>
<dbReference type="VEuPathDB" id="FungiDB:PC9H_011252"/>
<accession>A0A8H7DP41</accession>
<dbReference type="AlphaFoldDB" id="A0A8H7DP41"/>
<dbReference type="GeneID" id="59381070"/>
<protein>
    <submittedName>
        <fullName evidence="1">Uncharacterized protein</fullName>
    </submittedName>
</protein>
<name>A0A8H7DP41_PLEOS</name>